<dbReference type="PANTHER" id="PTHR31376:SF55">
    <property type="entry name" value="PURINE PERMEASE 1"/>
    <property type="match status" value="1"/>
</dbReference>
<comment type="subcellular location">
    <subcellularLocation>
        <location evidence="1">Membrane</location>
        <topology evidence="1">Multi-pass membrane protein</topology>
    </subcellularLocation>
</comment>
<dbReference type="OrthoDB" id="1865379at2759"/>
<evidence type="ECO:0000256" key="5">
    <source>
        <dbReference type="ARBA" id="ARBA00022989"/>
    </source>
</evidence>
<gene>
    <name evidence="7" type="ORF">Bca52824_013945</name>
</gene>
<dbReference type="AlphaFoldDB" id="A0A8X7W0M9"/>
<dbReference type="Proteomes" id="UP000886595">
    <property type="component" value="Unassembled WGS sequence"/>
</dbReference>
<dbReference type="PANTHER" id="PTHR31376">
    <property type="entry name" value="OS09G0467300 PROTEIN-RELATED"/>
    <property type="match status" value="1"/>
</dbReference>
<evidence type="ECO:0000256" key="1">
    <source>
        <dbReference type="ARBA" id="ARBA00004141"/>
    </source>
</evidence>
<dbReference type="GO" id="GO:0016020">
    <property type="term" value="C:membrane"/>
    <property type="evidence" value="ECO:0007669"/>
    <property type="project" value="UniProtKB-SubCell"/>
</dbReference>
<dbReference type="Pfam" id="PF16913">
    <property type="entry name" value="PUNUT"/>
    <property type="match status" value="1"/>
</dbReference>
<evidence type="ECO:0000256" key="2">
    <source>
        <dbReference type="ARBA" id="ARBA00006213"/>
    </source>
</evidence>
<dbReference type="EMBL" id="JAAMPC010000003">
    <property type="protein sequence ID" value="KAG2320732.1"/>
    <property type="molecule type" value="Genomic_DNA"/>
</dbReference>
<evidence type="ECO:0000256" key="4">
    <source>
        <dbReference type="ARBA" id="ARBA00022692"/>
    </source>
</evidence>
<sequence length="93" mass="9572">MITGVVWQGFFLGAIGVVFCESSLASGVLISVLLSLTEVLAVGLFPRDVSGGERCLSFSLYGDLFLTSTASINPASKFSINSASGDRTASSSS</sequence>
<reference evidence="7 8" key="1">
    <citation type="submission" date="2020-02" db="EMBL/GenBank/DDBJ databases">
        <authorList>
            <person name="Ma Q."/>
            <person name="Huang Y."/>
            <person name="Song X."/>
            <person name="Pei D."/>
        </authorList>
    </citation>
    <scope>NUCLEOTIDE SEQUENCE [LARGE SCALE GENOMIC DNA]</scope>
    <source>
        <strain evidence="7">Sxm20200214</strain>
        <tissue evidence="7">Leaf</tissue>
    </source>
</reference>
<keyword evidence="6" id="KW-0472">Membrane</keyword>
<comment type="similarity">
    <text evidence="2">Belongs to the purine permeases (TC 2.A.7.14) family.</text>
</comment>
<protein>
    <submittedName>
        <fullName evidence="7">Uncharacterized protein</fullName>
    </submittedName>
</protein>
<keyword evidence="4" id="KW-0812">Transmembrane</keyword>
<proteinExistence type="inferred from homology"/>
<evidence type="ECO:0000313" key="8">
    <source>
        <dbReference type="Proteomes" id="UP000886595"/>
    </source>
</evidence>
<evidence type="ECO:0000256" key="6">
    <source>
        <dbReference type="ARBA" id="ARBA00023136"/>
    </source>
</evidence>
<comment type="caution">
    <text evidence="7">The sequence shown here is derived from an EMBL/GenBank/DDBJ whole genome shotgun (WGS) entry which is preliminary data.</text>
</comment>
<evidence type="ECO:0000313" key="7">
    <source>
        <dbReference type="EMBL" id="KAG2320732.1"/>
    </source>
</evidence>
<name>A0A8X7W0M9_BRACI</name>
<organism evidence="7 8">
    <name type="scientific">Brassica carinata</name>
    <name type="common">Ethiopian mustard</name>
    <name type="synonym">Abyssinian cabbage</name>
    <dbReference type="NCBI Taxonomy" id="52824"/>
    <lineage>
        <taxon>Eukaryota</taxon>
        <taxon>Viridiplantae</taxon>
        <taxon>Streptophyta</taxon>
        <taxon>Embryophyta</taxon>
        <taxon>Tracheophyta</taxon>
        <taxon>Spermatophyta</taxon>
        <taxon>Magnoliopsida</taxon>
        <taxon>eudicotyledons</taxon>
        <taxon>Gunneridae</taxon>
        <taxon>Pentapetalae</taxon>
        <taxon>rosids</taxon>
        <taxon>malvids</taxon>
        <taxon>Brassicales</taxon>
        <taxon>Brassicaceae</taxon>
        <taxon>Brassiceae</taxon>
        <taxon>Brassica</taxon>
    </lineage>
</organism>
<dbReference type="GO" id="GO:0005345">
    <property type="term" value="F:purine nucleobase transmembrane transporter activity"/>
    <property type="evidence" value="ECO:0007669"/>
    <property type="project" value="UniProtKB-ARBA"/>
</dbReference>
<keyword evidence="8" id="KW-1185">Reference proteome</keyword>
<dbReference type="InterPro" id="IPR030182">
    <property type="entry name" value="PUP_plant"/>
</dbReference>
<keyword evidence="5" id="KW-1133">Transmembrane helix</keyword>
<keyword evidence="3" id="KW-0813">Transport</keyword>
<evidence type="ECO:0000256" key="3">
    <source>
        <dbReference type="ARBA" id="ARBA00022448"/>
    </source>
</evidence>
<accession>A0A8X7W0M9</accession>
<dbReference type="GO" id="GO:0015211">
    <property type="term" value="F:purine nucleoside transmembrane transporter activity"/>
    <property type="evidence" value="ECO:0007669"/>
    <property type="project" value="InterPro"/>
</dbReference>